<evidence type="ECO:0000313" key="6">
    <source>
        <dbReference type="EMBL" id="KFL32365.1"/>
    </source>
</evidence>
<evidence type="ECO:0000256" key="1">
    <source>
        <dbReference type="ARBA" id="ARBA00005417"/>
    </source>
</evidence>
<dbReference type="PROSITE" id="PS50893">
    <property type="entry name" value="ABC_TRANSPORTER_2"/>
    <property type="match status" value="1"/>
</dbReference>
<dbReference type="RefSeq" id="WP_035080072.1">
    <property type="nucleotide sequence ID" value="NZ_JQGC01000003.1"/>
</dbReference>
<sequence>MPGLPLAVSGLRLAFAGADVIDLPSLAIAPGTMTVLSGASGSGKSTLLYLLSGLLRPDAGSIAWAGTDIALLGESRRDRWRRKEAGFIFQNFHLIEEMSPLDNVLVPIWLDSFSANAKRRRALDLLRQLDVPAERDSVAKLSRGQQQRVAIARALSGNPSIIFADEPTASLDAAAGETVAAILQRLAREDGRTVVVATHDPALKVLADQSLLLDHGKREPAP</sequence>
<evidence type="ECO:0000259" key="5">
    <source>
        <dbReference type="PROSITE" id="PS50893"/>
    </source>
</evidence>
<dbReference type="GO" id="GO:0005886">
    <property type="term" value="C:plasma membrane"/>
    <property type="evidence" value="ECO:0007669"/>
    <property type="project" value="TreeGrafter"/>
</dbReference>
<gene>
    <name evidence="6" type="ORF">JP75_05325</name>
</gene>
<keyword evidence="3" id="KW-0067">ATP-binding</keyword>
<evidence type="ECO:0000313" key="7">
    <source>
        <dbReference type="Proteomes" id="UP000028981"/>
    </source>
</evidence>
<comment type="caution">
    <text evidence="6">The sequence shown here is derived from an EMBL/GenBank/DDBJ whole genome shotgun (WGS) entry which is preliminary data.</text>
</comment>
<keyword evidence="7" id="KW-1185">Reference proteome</keyword>
<protein>
    <submittedName>
        <fullName evidence="6">ABC transporter</fullName>
    </submittedName>
</protein>
<dbReference type="SMART" id="SM00382">
    <property type="entry name" value="AAA"/>
    <property type="match status" value="1"/>
</dbReference>
<keyword evidence="4" id="KW-1278">Translocase</keyword>
<dbReference type="Gene3D" id="3.40.50.300">
    <property type="entry name" value="P-loop containing nucleotide triphosphate hydrolases"/>
    <property type="match status" value="1"/>
</dbReference>
<dbReference type="AlphaFoldDB" id="A0A087M662"/>
<dbReference type="InterPro" id="IPR015854">
    <property type="entry name" value="ABC_transpr_LolD-like"/>
</dbReference>
<dbReference type="Proteomes" id="UP000028981">
    <property type="component" value="Unassembled WGS sequence"/>
</dbReference>
<name>A0A087M662_9HYPH</name>
<dbReference type="InterPro" id="IPR003439">
    <property type="entry name" value="ABC_transporter-like_ATP-bd"/>
</dbReference>
<dbReference type="Pfam" id="PF00005">
    <property type="entry name" value="ABC_tran"/>
    <property type="match status" value="1"/>
</dbReference>
<dbReference type="OrthoDB" id="9787227at2"/>
<comment type="similarity">
    <text evidence="1">Belongs to the ABC transporter superfamily.</text>
</comment>
<reference evidence="6 7" key="1">
    <citation type="submission" date="2014-08" db="EMBL/GenBank/DDBJ databases">
        <authorList>
            <person name="Hassan Y.I."/>
            <person name="Lepp D."/>
            <person name="Zhou T."/>
        </authorList>
    </citation>
    <scope>NUCLEOTIDE SEQUENCE [LARGE SCALE GENOMIC DNA]</scope>
    <source>
        <strain evidence="6 7">IFO13584</strain>
    </source>
</reference>
<dbReference type="EMBL" id="JQGC01000003">
    <property type="protein sequence ID" value="KFL32365.1"/>
    <property type="molecule type" value="Genomic_DNA"/>
</dbReference>
<dbReference type="PANTHER" id="PTHR24220">
    <property type="entry name" value="IMPORT ATP-BINDING PROTEIN"/>
    <property type="match status" value="1"/>
</dbReference>
<dbReference type="GO" id="GO:0022857">
    <property type="term" value="F:transmembrane transporter activity"/>
    <property type="evidence" value="ECO:0007669"/>
    <property type="project" value="TreeGrafter"/>
</dbReference>
<dbReference type="InterPro" id="IPR003593">
    <property type="entry name" value="AAA+_ATPase"/>
</dbReference>
<accession>A0A087M662</accession>
<dbReference type="SUPFAM" id="SSF52540">
    <property type="entry name" value="P-loop containing nucleoside triphosphate hydrolases"/>
    <property type="match status" value="1"/>
</dbReference>
<evidence type="ECO:0000256" key="3">
    <source>
        <dbReference type="ARBA" id="ARBA00022840"/>
    </source>
</evidence>
<evidence type="ECO:0000256" key="2">
    <source>
        <dbReference type="ARBA" id="ARBA00022741"/>
    </source>
</evidence>
<organism evidence="6 7">
    <name type="scientific">Devosia riboflavina</name>
    <dbReference type="NCBI Taxonomy" id="46914"/>
    <lineage>
        <taxon>Bacteria</taxon>
        <taxon>Pseudomonadati</taxon>
        <taxon>Pseudomonadota</taxon>
        <taxon>Alphaproteobacteria</taxon>
        <taxon>Hyphomicrobiales</taxon>
        <taxon>Devosiaceae</taxon>
        <taxon>Devosia</taxon>
    </lineage>
</organism>
<dbReference type="GO" id="GO:0016887">
    <property type="term" value="F:ATP hydrolysis activity"/>
    <property type="evidence" value="ECO:0007669"/>
    <property type="project" value="InterPro"/>
</dbReference>
<dbReference type="GO" id="GO:0005524">
    <property type="term" value="F:ATP binding"/>
    <property type="evidence" value="ECO:0007669"/>
    <property type="project" value="UniProtKB-KW"/>
</dbReference>
<evidence type="ECO:0000256" key="4">
    <source>
        <dbReference type="ARBA" id="ARBA00022967"/>
    </source>
</evidence>
<dbReference type="InterPro" id="IPR027417">
    <property type="entry name" value="P-loop_NTPase"/>
</dbReference>
<feature type="domain" description="ABC transporter" evidence="5">
    <location>
        <begin position="6"/>
        <end position="221"/>
    </location>
</feature>
<dbReference type="STRING" id="46914.JP75_05325"/>
<proteinExistence type="inferred from homology"/>
<keyword evidence="2" id="KW-0547">Nucleotide-binding</keyword>
<dbReference type="PANTHER" id="PTHR24220:SF689">
    <property type="entry name" value="LIPOPROTEIN-RELEASING SYSTEM ATP-BINDING PROTEIN LOLD"/>
    <property type="match status" value="1"/>
</dbReference>